<dbReference type="GO" id="GO:0030145">
    <property type="term" value="F:manganese ion binding"/>
    <property type="evidence" value="ECO:0007669"/>
    <property type="project" value="UniProtKB-UniRule"/>
</dbReference>
<proteinExistence type="inferred from homology"/>
<dbReference type="EC" id="2.2.1.9" evidence="6"/>
<dbReference type="GO" id="GO:0000287">
    <property type="term" value="F:magnesium ion binding"/>
    <property type="evidence" value="ECO:0007669"/>
    <property type="project" value="UniProtKB-UniRule"/>
</dbReference>
<dbReference type="PANTHER" id="PTHR42916:SF1">
    <property type="entry name" value="PROTEIN PHYLLO, CHLOROPLASTIC"/>
    <property type="match status" value="1"/>
</dbReference>
<comment type="cofactor">
    <cofactor evidence="6">
        <name>Mg(2+)</name>
        <dbReference type="ChEBI" id="CHEBI:18420"/>
    </cofactor>
    <cofactor evidence="6">
        <name>Mn(2+)</name>
        <dbReference type="ChEBI" id="CHEBI:29035"/>
    </cofactor>
</comment>
<evidence type="ECO:0000259" key="7">
    <source>
        <dbReference type="Pfam" id="PF02775"/>
    </source>
</evidence>
<dbReference type="InterPro" id="IPR011766">
    <property type="entry name" value="TPP_enzyme_TPP-bd"/>
</dbReference>
<dbReference type="GO" id="GO:0070204">
    <property type="term" value="F:2-succinyl-5-enolpyruvyl-6-hydroxy-3-cyclohexene-1-carboxylic-acid synthase activity"/>
    <property type="evidence" value="ECO:0007669"/>
    <property type="project" value="UniProtKB-UniRule"/>
</dbReference>
<feature type="domain" description="Thiamine pyrophosphate enzyme N-terminal TPP-binding" evidence="8">
    <location>
        <begin position="13"/>
        <end position="124"/>
    </location>
</feature>
<protein>
    <recommendedName>
        <fullName evidence="6">2-succinyl-5-enolpyruvyl-6-hydroxy-3-cyclohexene-1-carboxylate synthase</fullName>
        <shortName evidence="6">SEPHCHC synthase</shortName>
        <ecNumber evidence="6">2.2.1.9</ecNumber>
    </recommendedName>
    <alternativeName>
        <fullName evidence="6">Menaquinone biosynthesis protein MenD</fullName>
    </alternativeName>
</protein>
<dbReference type="InterPro" id="IPR012001">
    <property type="entry name" value="Thiamin_PyroP_enz_TPP-bd_dom"/>
</dbReference>
<dbReference type="SUPFAM" id="SSF52518">
    <property type="entry name" value="Thiamin diphosphate-binding fold (THDP-binding)"/>
    <property type="match status" value="2"/>
</dbReference>
<comment type="catalytic activity">
    <reaction evidence="6">
        <text>isochorismate + 2-oxoglutarate + H(+) = 5-enolpyruvoyl-6-hydroxy-2-succinyl-cyclohex-3-ene-1-carboxylate + CO2</text>
        <dbReference type="Rhea" id="RHEA:25593"/>
        <dbReference type="ChEBI" id="CHEBI:15378"/>
        <dbReference type="ChEBI" id="CHEBI:16526"/>
        <dbReference type="ChEBI" id="CHEBI:16810"/>
        <dbReference type="ChEBI" id="CHEBI:29780"/>
        <dbReference type="ChEBI" id="CHEBI:58818"/>
        <dbReference type="EC" id="2.2.1.9"/>
    </reaction>
</comment>
<dbReference type="HAMAP" id="MF_01659">
    <property type="entry name" value="MenD"/>
    <property type="match status" value="1"/>
</dbReference>
<feature type="domain" description="Thiamine pyrophosphate enzyme TPP-binding" evidence="7">
    <location>
        <begin position="432"/>
        <end position="548"/>
    </location>
</feature>
<comment type="pathway">
    <text evidence="6">Quinol/quinone metabolism; menaquinone biosynthesis.</text>
</comment>
<keyword evidence="4 6" id="KW-0786">Thiamine pyrophosphate</keyword>
<evidence type="ECO:0000256" key="3">
    <source>
        <dbReference type="ARBA" id="ARBA00022842"/>
    </source>
</evidence>
<comment type="caution">
    <text evidence="10">The sequence shown here is derived from an EMBL/GenBank/DDBJ whole genome shotgun (WGS) entry which is preliminary data.</text>
</comment>
<evidence type="ECO:0000313" key="10">
    <source>
        <dbReference type="EMBL" id="OTP11868.1"/>
    </source>
</evidence>
<feature type="domain" description="Menaquinone biosynthesis protein MenD middle" evidence="9">
    <location>
        <begin position="193"/>
        <end position="397"/>
    </location>
</feature>
<dbReference type="RefSeq" id="WP_086283103.1">
    <property type="nucleotide sequence ID" value="NZ_NGMO01000001.1"/>
</dbReference>
<comment type="function">
    <text evidence="6">Catalyzes the thiamine diphosphate-dependent decarboxylation of 2-oxoglutarate and the subsequent addition of the resulting succinic semialdehyde-thiamine pyrophosphate anion to isochorismate to yield 2-succinyl-5-enolpyruvyl-6-hydroxy-3-cyclohexene-1-carboxylate (SEPHCHC).</text>
</comment>
<keyword evidence="11" id="KW-1185">Reference proteome</keyword>
<dbReference type="PANTHER" id="PTHR42916">
    <property type="entry name" value="2-SUCCINYL-5-ENOLPYRUVYL-6-HYDROXY-3-CYCLOHEXENE-1-CARBOXYLATE SYNTHASE"/>
    <property type="match status" value="1"/>
</dbReference>
<dbReference type="UniPathway" id="UPA01057">
    <property type="reaction ID" value="UER00164"/>
</dbReference>
<dbReference type="InterPro" id="IPR032264">
    <property type="entry name" value="MenD_middle"/>
</dbReference>
<dbReference type="Gene3D" id="3.40.50.970">
    <property type="match status" value="2"/>
</dbReference>
<keyword evidence="1 6" id="KW-0808">Transferase</keyword>
<evidence type="ECO:0000259" key="9">
    <source>
        <dbReference type="Pfam" id="PF16582"/>
    </source>
</evidence>
<comment type="cofactor">
    <cofactor evidence="6">
        <name>thiamine diphosphate</name>
        <dbReference type="ChEBI" id="CHEBI:58937"/>
    </cofactor>
    <text evidence="6">Binds 1 thiamine pyrophosphate per subunit.</text>
</comment>
<reference evidence="10 11" key="1">
    <citation type="submission" date="2017-05" db="EMBL/GenBank/DDBJ databases">
        <title>The Genome Sequence of Enterococcus sp. 10A9_DIV0425.</title>
        <authorList>
            <consortium name="The Broad Institute Genomics Platform"/>
            <consortium name="The Broad Institute Genomic Center for Infectious Diseases"/>
            <person name="Earl A."/>
            <person name="Manson A."/>
            <person name="Schwartman J."/>
            <person name="Gilmore M."/>
            <person name="Abouelleil A."/>
            <person name="Cao P."/>
            <person name="Chapman S."/>
            <person name="Cusick C."/>
            <person name="Shea T."/>
            <person name="Young S."/>
            <person name="Neafsey D."/>
            <person name="Nusbaum C."/>
            <person name="Birren B."/>
        </authorList>
    </citation>
    <scope>NUCLEOTIDE SEQUENCE [LARGE SCALE GENOMIC DNA]</scope>
    <source>
        <strain evidence="10 11">10A9_DIV0425</strain>
    </source>
</reference>
<keyword evidence="6" id="KW-0474">Menaquinone biosynthesis</keyword>
<organism evidence="10 11">
    <name type="scientific">Candidatus Enterococcus wittei</name>
    <dbReference type="NCBI Taxonomy" id="1987383"/>
    <lineage>
        <taxon>Bacteria</taxon>
        <taxon>Bacillati</taxon>
        <taxon>Bacillota</taxon>
        <taxon>Bacilli</taxon>
        <taxon>Lactobacillales</taxon>
        <taxon>Enterococcaceae</taxon>
        <taxon>Enterococcus</taxon>
    </lineage>
</organism>
<dbReference type="InterPro" id="IPR004433">
    <property type="entry name" value="MenaQ_synth_MenD"/>
</dbReference>
<dbReference type="EMBL" id="NGMO01000001">
    <property type="protein sequence ID" value="OTP11868.1"/>
    <property type="molecule type" value="Genomic_DNA"/>
</dbReference>
<dbReference type="AlphaFoldDB" id="A0A2C9XPU6"/>
<dbReference type="GO" id="GO:0009234">
    <property type="term" value="P:menaquinone biosynthetic process"/>
    <property type="evidence" value="ECO:0007669"/>
    <property type="project" value="UniProtKB-UniRule"/>
</dbReference>
<keyword evidence="2 6" id="KW-0479">Metal-binding</keyword>
<dbReference type="CDD" id="cd07037">
    <property type="entry name" value="TPP_PYR_MenD"/>
    <property type="match status" value="1"/>
</dbReference>
<gene>
    <name evidence="6" type="primary">menD</name>
    <name evidence="10" type="ORF">A5844_000082</name>
</gene>
<evidence type="ECO:0000256" key="1">
    <source>
        <dbReference type="ARBA" id="ARBA00022679"/>
    </source>
</evidence>
<dbReference type="Pfam" id="PF16582">
    <property type="entry name" value="TPP_enzyme_M_2"/>
    <property type="match status" value="1"/>
</dbReference>
<dbReference type="CDD" id="cd02009">
    <property type="entry name" value="TPP_SHCHC_synthase"/>
    <property type="match status" value="1"/>
</dbReference>
<dbReference type="NCBIfam" id="TIGR00173">
    <property type="entry name" value="menD"/>
    <property type="match status" value="1"/>
</dbReference>
<evidence type="ECO:0000256" key="6">
    <source>
        <dbReference type="HAMAP-Rule" id="MF_01659"/>
    </source>
</evidence>
<dbReference type="Pfam" id="PF02776">
    <property type="entry name" value="TPP_enzyme_N"/>
    <property type="match status" value="1"/>
</dbReference>
<evidence type="ECO:0000256" key="4">
    <source>
        <dbReference type="ARBA" id="ARBA00023052"/>
    </source>
</evidence>
<keyword evidence="3 6" id="KW-0460">Magnesium</keyword>
<evidence type="ECO:0000313" key="11">
    <source>
        <dbReference type="Proteomes" id="UP000194933"/>
    </source>
</evidence>
<evidence type="ECO:0000259" key="8">
    <source>
        <dbReference type="Pfam" id="PF02776"/>
    </source>
</evidence>
<evidence type="ECO:0000256" key="5">
    <source>
        <dbReference type="ARBA" id="ARBA00023211"/>
    </source>
</evidence>
<dbReference type="PIRSF" id="PIRSF004983">
    <property type="entry name" value="MenD"/>
    <property type="match status" value="1"/>
</dbReference>
<dbReference type="Pfam" id="PF02775">
    <property type="entry name" value="TPP_enzyme_C"/>
    <property type="match status" value="1"/>
</dbReference>
<name>A0A2C9XPU6_9ENTE</name>
<keyword evidence="5 6" id="KW-0464">Manganese</keyword>
<dbReference type="InterPro" id="IPR029061">
    <property type="entry name" value="THDP-binding"/>
</dbReference>
<comment type="subunit">
    <text evidence="6">Homodimer.</text>
</comment>
<dbReference type="GO" id="GO:0030976">
    <property type="term" value="F:thiamine pyrophosphate binding"/>
    <property type="evidence" value="ECO:0007669"/>
    <property type="project" value="UniProtKB-UniRule"/>
</dbReference>
<accession>A0A2C9XPU6</accession>
<dbReference type="Gene3D" id="3.40.50.1220">
    <property type="entry name" value="TPP-binding domain"/>
    <property type="match status" value="1"/>
</dbReference>
<dbReference type="Proteomes" id="UP000194933">
    <property type="component" value="Unassembled WGS sequence"/>
</dbReference>
<sequence>MTEQKKMTTYLLAFIKGLKDSGMKKIVISPGSRSTPLALLIHRDPEVKTYVNVDERSAAFFALGLAKSTLEPVGILCTSGTAAANFYPAICEAKEANIPLVILTADRPPEARGVGAPQTMDQQKLYSNHVKNYTEMALPEDSKEFLRYSYWHGANSAATSVATPAGPVHVNLPFREPLIPDLSLAVEFSFYARHFSSKKIVEEVPELPEWMSKKGLIIIGRALSSDQARKLIDLAEYLKWPIIGDPLSNLATCKKTSRNYIPHADLIFSQKLPESPEVIWQFGNLPVAKNVMIYIKKYLNTNIEYVVIDEREEWQDFLHLGTSFLPMDIQVFCELVQTQGEAHGFSAKNTLWLSHWQKAHQLAQAIIKEELTKKGFSESQASSQLLQLMHPNEVLFLSNSNAIRLVDRLAYPVKKEIDVMGNRGVNGIDGILSTAAGISATKRERTFVLIGDLALFHDMNALQQIKMLELPITLIVLNNNGGGIFSFLPQKELEKEDFEPLFATPIHLDLEKVASLYDGLYFQPKTVQEWEKAIHQSRKQTNWSLIEIKGKQNDPVELWQNIINQYGEEHV</sequence>
<comment type="pathway">
    <text evidence="6">Quinol/quinone metabolism; 1,4-dihydroxy-2-naphthoate biosynthesis; 1,4-dihydroxy-2-naphthoate from chorismate: step 2/7.</text>
</comment>
<dbReference type="STRING" id="1987383.A5844_000082"/>
<evidence type="ECO:0000256" key="2">
    <source>
        <dbReference type="ARBA" id="ARBA00022723"/>
    </source>
</evidence>
<dbReference type="UniPathway" id="UPA00079"/>
<comment type="similarity">
    <text evidence="6">Belongs to the TPP enzyme family. MenD subfamily.</text>
</comment>